<sequence>MNPGHGAEPGPVLRVGDSVSDKATITGLRRSLREAEHNVKLWQEQAEEARAVSIQCKSNVKVLQEELESTQQELDLLQDQYRQQAELISAQKEEIEAKTKLLNDCKKALTQVTVLIDQNLADTECKDKSAKKEAEDLQTKCTSQERIVEDSTRDVQSTTTAASTKISQTRGEMMSDVGSHHRRVNNQAKALETKFNAAKKHIHMQDEELKAVLNELSAVKQQLSDAVNLSEVRGKELKGAQVFLTKADTLSVADVVQKVNALNEEIFQMAAFLGKVFVHEVLEPDANRQEHRREAIQSMYEKARDNLGETLTNTLARESVNELKEGSNPLLVQTVMQIALTNWCGHFGRRWTSYHRADIESANEAKEGQPKEPRSESGISKQLDHDRFISELYDSIRDHQDQAVAGRWRSLTKAHLPFSTTGWDHSLMLAICSIMSVAGWDTRSTEDIAQVEKRLSSIFKPLLDLRKATGEDVTSADLEVSIIQPGAIFDPSYMEDAYANGSSSSKSKKSAPEAVIGTSGLGLQRLVVKRIKTGGVQRQLEILSMPKVVLSKTIKGALEPPPSTKKKAMSGASGAGSTGISLWGVLGL</sequence>
<protein>
    <submittedName>
        <fullName evidence="3">Uncharacterized protein</fullName>
    </submittedName>
</protein>
<feature type="coiled-coil region" evidence="1">
    <location>
        <begin position="25"/>
        <end position="140"/>
    </location>
</feature>
<name>A0A9W8MKA2_9AGAR</name>
<evidence type="ECO:0000256" key="1">
    <source>
        <dbReference type="SAM" id="Coils"/>
    </source>
</evidence>
<feature type="coiled-coil region" evidence="1">
    <location>
        <begin position="181"/>
        <end position="222"/>
    </location>
</feature>
<keyword evidence="1" id="KW-0175">Coiled coil</keyword>
<evidence type="ECO:0000313" key="4">
    <source>
        <dbReference type="Proteomes" id="UP001140091"/>
    </source>
</evidence>
<feature type="non-terminal residue" evidence="3">
    <location>
        <position position="1"/>
    </location>
</feature>
<evidence type="ECO:0000256" key="2">
    <source>
        <dbReference type="SAM" id="MobiDB-lite"/>
    </source>
</evidence>
<feature type="region of interest" description="Disordered" evidence="2">
    <location>
        <begin position="149"/>
        <end position="172"/>
    </location>
</feature>
<organism evidence="3 4">
    <name type="scientific">Candolleomyces eurysporus</name>
    <dbReference type="NCBI Taxonomy" id="2828524"/>
    <lineage>
        <taxon>Eukaryota</taxon>
        <taxon>Fungi</taxon>
        <taxon>Dikarya</taxon>
        <taxon>Basidiomycota</taxon>
        <taxon>Agaricomycotina</taxon>
        <taxon>Agaricomycetes</taxon>
        <taxon>Agaricomycetidae</taxon>
        <taxon>Agaricales</taxon>
        <taxon>Agaricineae</taxon>
        <taxon>Psathyrellaceae</taxon>
        <taxon>Candolleomyces</taxon>
    </lineage>
</organism>
<accession>A0A9W8MKA2</accession>
<proteinExistence type="predicted"/>
<comment type="caution">
    <text evidence="3">The sequence shown here is derived from an EMBL/GenBank/DDBJ whole genome shotgun (WGS) entry which is preliminary data.</text>
</comment>
<dbReference type="Proteomes" id="UP001140091">
    <property type="component" value="Unassembled WGS sequence"/>
</dbReference>
<reference evidence="3" key="1">
    <citation type="submission" date="2022-06" db="EMBL/GenBank/DDBJ databases">
        <title>Genome Sequence of Candolleomyces eurysporus.</title>
        <authorList>
            <person name="Buettner E."/>
        </authorList>
    </citation>
    <scope>NUCLEOTIDE SEQUENCE</scope>
    <source>
        <strain evidence="3">VTCC 930004</strain>
    </source>
</reference>
<evidence type="ECO:0000313" key="3">
    <source>
        <dbReference type="EMBL" id="KAJ2935090.1"/>
    </source>
</evidence>
<gene>
    <name evidence="3" type="ORF">H1R20_g2032</name>
</gene>
<keyword evidence="4" id="KW-1185">Reference proteome</keyword>
<feature type="compositionally biased region" description="Polar residues" evidence="2">
    <location>
        <begin position="154"/>
        <end position="170"/>
    </location>
</feature>
<dbReference type="EMBL" id="JANBPK010000706">
    <property type="protein sequence ID" value="KAJ2935090.1"/>
    <property type="molecule type" value="Genomic_DNA"/>
</dbReference>
<dbReference type="OrthoDB" id="3222645at2759"/>
<dbReference type="AlphaFoldDB" id="A0A9W8MKA2"/>